<dbReference type="InterPro" id="IPR024983">
    <property type="entry name" value="CHAT_dom"/>
</dbReference>
<feature type="domain" description="CHAT" evidence="1">
    <location>
        <begin position="346"/>
        <end position="612"/>
    </location>
</feature>
<dbReference type="RefSeq" id="WP_021604380.1">
    <property type="nucleotide sequence ID" value="NZ_KE951502.1"/>
</dbReference>
<evidence type="ECO:0000259" key="1">
    <source>
        <dbReference type="Pfam" id="PF12770"/>
    </source>
</evidence>
<dbReference type="Proteomes" id="UP000016481">
    <property type="component" value="Unassembled WGS sequence"/>
</dbReference>
<dbReference type="AlphaFoldDB" id="U1Q6D9"/>
<gene>
    <name evidence="2" type="ORF">HMPREF1978_00383</name>
</gene>
<dbReference type="EMBL" id="AWSC01000013">
    <property type="protein sequence ID" value="ERH17719.1"/>
    <property type="molecule type" value="Genomic_DNA"/>
</dbReference>
<evidence type="ECO:0000313" key="3">
    <source>
        <dbReference type="Proteomes" id="UP000016481"/>
    </source>
</evidence>
<organism evidence="2 3">
    <name type="scientific">Actinomyces graevenitzii F0530</name>
    <dbReference type="NCBI Taxonomy" id="1321817"/>
    <lineage>
        <taxon>Bacteria</taxon>
        <taxon>Bacillati</taxon>
        <taxon>Actinomycetota</taxon>
        <taxon>Actinomycetes</taxon>
        <taxon>Actinomycetales</taxon>
        <taxon>Actinomycetaceae</taxon>
        <taxon>Actinomyces</taxon>
    </lineage>
</organism>
<name>U1Q6D9_9ACTO</name>
<dbReference type="PATRIC" id="fig|1321817.3.peg.327"/>
<sequence>MIDTNKDRDSTYDRVRHVVSRTEKLLKYPSESEARAIVEECDRLTPLILSSIQAKYHSRQTKYQSILALLDIAISGISANSILGDMNAVFHSGLQLSAAITAIRVHTNASGFKIELELELGALIGVRLDEALYATAMIDKPCSVGWLCDTLLSGGYGGRQIVETSDEKDRKTWLRAVARTRNSSENFSHTEPEPTLKEAPQFFHTAAKQILSSISALSKASTFTKAYRAAGTDDNLRWNILVEGARKADTFKKLSQRWLFINSTSCTTPYTAKLTGKDIIYLIAGTRGSVAVRFHGGEHYYIKPEVLHLPDINIAIVKSIKKTINDLFNSELGREEELETFHKIYSRLGKLIFEPITKNWLNLKSLALIPVGIMQGLPYLSSLVGDSRLGDILDVTIGPTAKTLLLSNSHQPEVLSPTAVIIGDPSEGVNEIEQVTNEVPKIGKIYSDRKASSITLLLDKSNTHKPKSDEIFHLISSGDVVHLACHGVDQNLDNKIPLLVIGEAIPFSEFQTHRLKPGARVVLSACSVAKDSSLTPFSHLGFPTMLLSAGASSVIASLWPVPDSEETVDFMLDIHHYLSEGYTGSEALRFAVREAIAKDIPPSVWSAFESFGC</sequence>
<reference evidence="2 3" key="1">
    <citation type="submission" date="2013-08" db="EMBL/GenBank/DDBJ databases">
        <authorList>
            <person name="Weinstock G."/>
            <person name="Sodergren E."/>
            <person name="Wylie T."/>
            <person name="Fulton L."/>
            <person name="Fulton R."/>
            <person name="Fronick C."/>
            <person name="O'Laughlin M."/>
            <person name="Godfrey J."/>
            <person name="Miner T."/>
            <person name="Herter B."/>
            <person name="Appelbaum E."/>
            <person name="Cordes M."/>
            <person name="Lek S."/>
            <person name="Wollam A."/>
            <person name="Pepin K.H."/>
            <person name="Palsikar V.B."/>
            <person name="Mitreva M."/>
            <person name="Wilson R.K."/>
        </authorList>
    </citation>
    <scope>NUCLEOTIDE SEQUENCE [LARGE SCALE GENOMIC DNA]</scope>
    <source>
        <strain evidence="2 3">F0530</strain>
    </source>
</reference>
<dbReference type="Pfam" id="PF12770">
    <property type="entry name" value="CHAT"/>
    <property type="match status" value="1"/>
</dbReference>
<accession>U1Q6D9</accession>
<comment type="caution">
    <text evidence="2">The sequence shown here is derived from an EMBL/GenBank/DDBJ whole genome shotgun (WGS) entry which is preliminary data.</text>
</comment>
<protein>
    <recommendedName>
        <fullName evidence="1">CHAT domain-containing protein</fullName>
    </recommendedName>
</protein>
<dbReference type="HOGENOM" id="CLU_445263_0_0_11"/>
<proteinExistence type="predicted"/>
<evidence type="ECO:0000313" key="2">
    <source>
        <dbReference type="EMBL" id="ERH17719.1"/>
    </source>
</evidence>